<dbReference type="Gene3D" id="1.10.3210.10">
    <property type="entry name" value="Hypothetical protein af1432"/>
    <property type="match status" value="1"/>
</dbReference>
<accession>A0A1X7AMT9</accession>
<evidence type="ECO:0000313" key="3">
    <source>
        <dbReference type="Proteomes" id="UP000196573"/>
    </source>
</evidence>
<organism evidence="2 3">
    <name type="scientific">Parendozoicomonas haliclonae</name>
    <dbReference type="NCBI Taxonomy" id="1960125"/>
    <lineage>
        <taxon>Bacteria</taxon>
        <taxon>Pseudomonadati</taxon>
        <taxon>Pseudomonadota</taxon>
        <taxon>Gammaproteobacteria</taxon>
        <taxon>Oceanospirillales</taxon>
        <taxon>Endozoicomonadaceae</taxon>
        <taxon>Parendozoicomonas</taxon>
    </lineage>
</organism>
<evidence type="ECO:0000256" key="1">
    <source>
        <dbReference type="SAM" id="MobiDB-lite"/>
    </source>
</evidence>
<sequence>MEIRSESRQLFVDEPYRERRSKRLNFDTDISEPDSKRTRVGTSAYRPTKHPIIHRKAKTFSLKIPKLQQESALPLYQPSDPRFFEITQSLVNRFHHAPLPGESRQPDKIARPIHGAIHQCRAAVWVAVLLSIRKGMEDPEALAFRGDYLPYVMIAAMLHDSGRKGEGVDTPEWEKSSGENCEDFLLSMGCPSELAAECRRAIINKDGAVNGNKTLVEKLIHDADCLEIMRVPECRSFDMSYLDLFQDAQNDPAIQQLLYQLSSQVRAVIAYQGDLGSGTRIVNQATGFQELDDFKLSGYLNTAQKTAYEFSSNVMAFQLGHLKVYAPELYELYCQSAGVPPEHIILRPTMLDKKEGHKGYSYDTGFAGRYHDAGTGADYYIKEPVNPESARNEVLMANLARELGLYVPETRLIREKGRTFVASRWVNGLRVDREALGNADPKQLARLYLVAAVLGNVDIVGYSFDNTLVDEQGNLVPLDWGEAGEFGAPGASKRKENCFTGVVYELDTLLNCEDPRVDSTIDPSVKPAYHNAVNVFQHLDPDVVKGVVKELLAVEGSQISRLVAAYGPDLPLDQAHLNRVLHDRLAYLARRFPECCPSRVTQAEQGAIEAAGVDGYSLPVSGRDIVGGDLRLFHYQDHNNQPVTESWVRLNTEANRRLNQQLGLPLHPYKELKELKALIANVRDEQFLTPEVRFKIVHAMSVTQRLLDWYEHCAAMLPDQYSKYLETFQTKISYLQELQAVLSANLSWGDGERCDLPYSVWQTSELSIPEGWEVDTDPDSSHCEKVSPSNASARTLRFGRAWENSDRTTLAPYHYQLMPQGVAESDPDVEIAWFGDNSPENRAMEGILRIRTQGLHKDVSQKLVDALQALGIDTRRPDSDDIQTLYLDSLIRCYRLTFKEESYKDALGRKPDLAERECWLCNELGWQTMPRWEQNHRILSGHCVFYRPIEADDKRTKQGELKENLIAHHTLNFASSKGATENIVGALFHCGGNLASLVDRKRMGISTSHSTSHKEDMASGGGQCVFLRVTDAGVLSIWSKPNLVIKPDTLLRTDVTALTKDLYGSQCTGAQHIYAIPPGPKAWARLASHPRNEVILPFISMEEVESLHLTNDKERRNLTALQSKIASAPDGRMFSSIISFGANRTRASGATHQNETFKGQCFESKQMQGKTFENCEFINCEISELNCELNFDSFKGNTFRFCDVECNDGQKKLMKSLFICCQTKAGASVDDSGHCMQERAIALATLRNAEILGILMHEKRFESIERICPYAQLQLDSSYVSDLILCHMLNTVAIKRWSRRMLLIHIRDIGNVKKFLKQNPGAVMGETLNFEGIELHAGERLLHESFQGCSLRGVKWVARNIEEAGYIKQLDEKVTLHESDTSSKAAVAELH</sequence>
<keyword evidence="3" id="KW-1185">Reference proteome</keyword>
<dbReference type="EMBL" id="FWPT01000008">
    <property type="protein sequence ID" value="SMA49601.1"/>
    <property type="molecule type" value="Genomic_DNA"/>
</dbReference>
<name>A0A1X7AMT9_9GAMM</name>
<dbReference type="Proteomes" id="UP000196573">
    <property type="component" value="Unassembled WGS sequence"/>
</dbReference>
<proteinExistence type="predicted"/>
<reference evidence="2 3" key="1">
    <citation type="submission" date="2017-03" db="EMBL/GenBank/DDBJ databases">
        <authorList>
            <person name="Afonso C.L."/>
            <person name="Miller P.J."/>
            <person name="Scott M.A."/>
            <person name="Spackman E."/>
            <person name="Goraichik I."/>
            <person name="Dimitrov K.M."/>
            <person name="Suarez D.L."/>
            <person name="Swayne D.E."/>
        </authorList>
    </citation>
    <scope>NUCLEOTIDE SEQUENCE [LARGE SCALE GENOMIC DNA]</scope>
    <source>
        <strain evidence="2">SB41UT1</strain>
    </source>
</reference>
<dbReference type="OrthoDB" id="6188139at2"/>
<dbReference type="RefSeq" id="WP_087112032.1">
    <property type="nucleotide sequence ID" value="NZ_CBCSCN010000010.1"/>
</dbReference>
<gene>
    <name evidence="2" type="ORF">EHSB41UT_03386</name>
</gene>
<feature type="region of interest" description="Disordered" evidence="1">
    <location>
        <begin position="24"/>
        <end position="43"/>
    </location>
</feature>
<evidence type="ECO:0008006" key="4">
    <source>
        <dbReference type="Google" id="ProtNLM"/>
    </source>
</evidence>
<dbReference type="SUPFAM" id="SSF109604">
    <property type="entry name" value="HD-domain/PDEase-like"/>
    <property type="match status" value="1"/>
</dbReference>
<evidence type="ECO:0000313" key="2">
    <source>
        <dbReference type="EMBL" id="SMA49601.1"/>
    </source>
</evidence>
<protein>
    <recommendedName>
        <fullName evidence="4">SidE PDE domain-containing protein</fullName>
    </recommendedName>
</protein>